<reference evidence="9" key="2">
    <citation type="submission" date="2020-09" db="EMBL/GenBank/DDBJ databases">
        <authorList>
            <person name="Sun Q."/>
            <person name="Zhou Y."/>
        </authorList>
    </citation>
    <scope>NUCLEOTIDE SEQUENCE</scope>
    <source>
        <strain evidence="9">CGMCC 1.15371</strain>
    </source>
</reference>
<reference evidence="9" key="1">
    <citation type="journal article" date="2014" name="Int. J. Syst. Evol. Microbiol.">
        <title>Complete genome sequence of Corynebacterium casei LMG S-19264T (=DSM 44701T), isolated from a smear-ripened cheese.</title>
        <authorList>
            <consortium name="US DOE Joint Genome Institute (JGI-PGF)"/>
            <person name="Walter F."/>
            <person name="Albersmeier A."/>
            <person name="Kalinowski J."/>
            <person name="Ruckert C."/>
        </authorList>
    </citation>
    <scope>NUCLEOTIDE SEQUENCE</scope>
    <source>
        <strain evidence="9">CGMCC 1.15371</strain>
    </source>
</reference>
<proteinExistence type="inferred from homology"/>
<evidence type="ECO:0000259" key="8">
    <source>
        <dbReference type="Pfam" id="PF11967"/>
    </source>
</evidence>
<dbReference type="Gene3D" id="1.20.1440.120">
    <property type="entry name" value="Recombination protein O, C-terminal domain"/>
    <property type="match status" value="1"/>
</dbReference>
<dbReference type="Pfam" id="PF02565">
    <property type="entry name" value="RecO_C"/>
    <property type="match status" value="1"/>
</dbReference>
<dbReference type="InterPro" id="IPR012340">
    <property type="entry name" value="NA-bd_OB-fold"/>
</dbReference>
<comment type="function">
    <text evidence="7">Involved in DNA repair and RecF pathway recombination.</text>
</comment>
<dbReference type="GO" id="GO:0006310">
    <property type="term" value="P:DNA recombination"/>
    <property type="evidence" value="ECO:0007669"/>
    <property type="project" value="UniProtKB-UniRule"/>
</dbReference>
<dbReference type="Proteomes" id="UP000628775">
    <property type="component" value="Unassembled WGS sequence"/>
</dbReference>
<evidence type="ECO:0000313" key="10">
    <source>
        <dbReference type="Proteomes" id="UP000628775"/>
    </source>
</evidence>
<organism evidence="9 10">
    <name type="scientific">Pullulanibacillus camelliae</name>
    <dbReference type="NCBI Taxonomy" id="1707096"/>
    <lineage>
        <taxon>Bacteria</taxon>
        <taxon>Bacillati</taxon>
        <taxon>Bacillota</taxon>
        <taxon>Bacilli</taxon>
        <taxon>Bacillales</taxon>
        <taxon>Sporolactobacillaceae</taxon>
        <taxon>Pullulanibacillus</taxon>
    </lineage>
</organism>
<sequence>MLHKVEGIVIHTTDYGETNKIVTLYTKELGKVGVMARGAKKPRSKLSAGSQFLTYGLYLFTKGKGLGTLQQADPIDPFRYIKADIEKMAYASYIVDVIHKLSDKDVHFAAIYQWVYHLLKYMDEGLDPQVLTFIYEIKMLPVLGIEAEVDRCVRCGQAEEGVAFSVSQGGILCQRCHSSDPNALPLSSTSAKLLRMFKHIQVDRIGKIALKEETKQQIKTVIDAYYEAYSGLNLKTKRFIDQLQGLDPFKET</sequence>
<dbReference type="InterPro" id="IPR022572">
    <property type="entry name" value="DNA_rep/recomb_RecO_N"/>
</dbReference>
<dbReference type="EMBL" id="BMIR01000013">
    <property type="protein sequence ID" value="GGE47103.1"/>
    <property type="molecule type" value="Genomic_DNA"/>
</dbReference>
<dbReference type="InterPro" id="IPR037278">
    <property type="entry name" value="ARFGAP/RecO"/>
</dbReference>
<dbReference type="PANTHER" id="PTHR33991:SF1">
    <property type="entry name" value="DNA REPAIR PROTEIN RECO"/>
    <property type="match status" value="1"/>
</dbReference>
<dbReference type="GO" id="GO:0043590">
    <property type="term" value="C:bacterial nucleoid"/>
    <property type="evidence" value="ECO:0007669"/>
    <property type="project" value="TreeGrafter"/>
</dbReference>
<feature type="domain" description="DNA replication/recombination mediator RecO N-terminal" evidence="8">
    <location>
        <begin position="1"/>
        <end position="78"/>
    </location>
</feature>
<keyword evidence="10" id="KW-1185">Reference proteome</keyword>
<gene>
    <name evidence="7 9" type="primary">recO</name>
    <name evidence="9" type="ORF">GCM10011391_27410</name>
</gene>
<dbReference type="PANTHER" id="PTHR33991">
    <property type="entry name" value="DNA REPAIR PROTEIN RECO"/>
    <property type="match status" value="1"/>
</dbReference>
<evidence type="ECO:0000256" key="5">
    <source>
        <dbReference type="ARBA" id="ARBA00023204"/>
    </source>
</evidence>
<dbReference type="GO" id="GO:0006302">
    <property type="term" value="P:double-strand break repair"/>
    <property type="evidence" value="ECO:0007669"/>
    <property type="project" value="TreeGrafter"/>
</dbReference>
<dbReference type="AlphaFoldDB" id="A0A8J2YJM0"/>
<evidence type="ECO:0000313" key="9">
    <source>
        <dbReference type="EMBL" id="GGE47103.1"/>
    </source>
</evidence>
<dbReference type="SUPFAM" id="SSF57863">
    <property type="entry name" value="ArfGap/RecO-like zinc finger"/>
    <property type="match status" value="1"/>
</dbReference>
<dbReference type="InterPro" id="IPR042242">
    <property type="entry name" value="RecO_C"/>
</dbReference>
<evidence type="ECO:0000256" key="7">
    <source>
        <dbReference type="HAMAP-Rule" id="MF_00201"/>
    </source>
</evidence>
<evidence type="ECO:0000256" key="4">
    <source>
        <dbReference type="ARBA" id="ARBA00023172"/>
    </source>
</evidence>
<dbReference type="RefSeq" id="WP_188695144.1">
    <property type="nucleotide sequence ID" value="NZ_BMIR01000013.1"/>
</dbReference>
<evidence type="ECO:0000256" key="1">
    <source>
        <dbReference type="ARBA" id="ARBA00007452"/>
    </source>
</evidence>
<dbReference type="NCBIfam" id="TIGR00613">
    <property type="entry name" value="reco"/>
    <property type="match status" value="1"/>
</dbReference>
<dbReference type="SUPFAM" id="SSF50249">
    <property type="entry name" value="Nucleic acid-binding proteins"/>
    <property type="match status" value="1"/>
</dbReference>
<keyword evidence="5 7" id="KW-0234">DNA repair</keyword>
<evidence type="ECO:0000256" key="2">
    <source>
        <dbReference type="ARBA" id="ARBA00021310"/>
    </source>
</evidence>
<comment type="caution">
    <text evidence="9">The sequence shown here is derived from an EMBL/GenBank/DDBJ whole genome shotgun (WGS) entry which is preliminary data.</text>
</comment>
<name>A0A8J2YJM0_9BACL</name>
<evidence type="ECO:0000256" key="3">
    <source>
        <dbReference type="ARBA" id="ARBA00022763"/>
    </source>
</evidence>
<protein>
    <recommendedName>
        <fullName evidence="2 7">DNA repair protein RecO</fullName>
    </recommendedName>
    <alternativeName>
        <fullName evidence="6 7">Recombination protein O</fullName>
    </alternativeName>
</protein>
<dbReference type="InterPro" id="IPR003717">
    <property type="entry name" value="RecO"/>
</dbReference>
<accession>A0A8J2YJM0</accession>
<dbReference type="HAMAP" id="MF_00201">
    <property type="entry name" value="RecO"/>
    <property type="match status" value="1"/>
</dbReference>
<dbReference type="Pfam" id="PF11967">
    <property type="entry name" value="RecO_N"/>
    <property type="match status" value="1"/>
</dbReference>
<dbReference type="Gene3D" id="2.40.50.140">
    <property type="entry name" value="Nucleic acid-binding proteins"/>
    <property type="match status" value="1"/>
</dbReference>
<evidence type="ECO:0000256" key="6">
    <source>
        <dbReference type="ARBA" id="ARBA00033409"/>
    </source>
</evidence>
<keyword evidence="3 7" id="KW-0227">DNA damage</keyword>
<keyword evidence="4 7" id="KW-0233">DNA recombination</keyword>
<comment type="similarity">
    <text evidence="1 7">Belongs to the RecO family.</text>
</comment>